<evidence type="ECO:0000313" key="7">
    <source>
        <dbReference type="Proteomes" id="UP001596915"/>
    </source>
</evidence>
<gene>
    <name evidence="6" type="ORF">ACFQ2K_35720</name>
</gene>
<evidence type="ECO:0000259" key="5">
    <source>
        <dbReference type="PROSITE" id="PS51462"/>
    </source>
</evidence>
<dbReference type="Gene3D" id="3.90.79.10">
    <property type="entry name" value="Nucleoside Triphosphate Pyrophosphohydrolase"/>
    <property type="match status" value="1"/>
</dbReference>
<dbReference type="CDD" id="cd04685">
    <property type="entry name" value="NUDIX_Hydrolase"/>
    <property type="match status" value="1"/>
</dbReference>
<dbReference type="InterPro" id="IPR015797">
    <property type="entry name" value="NUDIX_hydrolase-like_dom_sf"/>
</dbReference>
<name>A0ABW2X0Y9_9ACTN</name>
<evidence type="ECO:0000256" key="2">
    <source>
        <dbReference type="ARBA" id="ARBA00022801"/>
    </source>
</evidence>
<comment type="cofactor">
    <cofactor evidence="1">
        <name>Mg(2+)</name>
        <dbReference type="ChEBI" id="CHEBI:18420"/>
    </cofactor>
</comment>
<evidence type="ECO:0000256" key="3">
    <source>
        <dbReference type="ARBA" id="ARBA00022842"/>
    </source>
</evidence>
<organism evidence="6 7">
    <name type="scientific">Streptomyces sanglieri</name>
    <dbReference type="NCBI Taxonomy" id="193460"/>
    <lineage>
        <taxon>Bacteria</taxon>
        <taxon>Bacillati</taxon>
        <taxon>Actinomycetota</taxon>
        <taxon>Actinomycetes</taxon>
        <taxon>Kitasatosporales</taxon>
        <taxon>Streptomycetaceae</taxon>
        <taxon>Streptomyces</taxon>
    </lineage>
</organism>
<accession>A0ABW2X0Y9</accession>
<dbReference type="PANTHER" id="PTHR43046">
    <property type="entry name" value="GDP-MANNOSE MANNOSYL HYDROLASE"/>
    <property type="match status" value="1"/>
</dbReference>
<reference evidence="7" key="1">
    <citation type="journal article" date="2019" name="Int. J. Syst. Evol. Microbiol.">
        <title>The Global Catalogue of Microorganisms (GCM) 10K type strain sequencing project: providing services to taxonomists for standard genome sequencing and annotation.</title>
        <authorList>
            <consortium name="The Broad Institute Genomics Platform"/>
            <consortium name="The Broad Institute Genome Sequencing Center for Infectious Disease"/>
            <person name="Wu L."/>
            <person name="Ma J."/>
        </authorList>
    </citation>
    <scope>NUCLEOTIDE SEQUENCE [LARGE SCALE GENOMIC DNA]</scope>
    <source>
        <strain evidence="7">JCM 12607</strain>
    </source>
</reference>
<dbReference type="EMBL" id="JBHTGL010000008">
    <property type="protein sequence ID" value="MFD0627228.1"/>
    <property type="molecule type" value="Genomic_DNA"/>
</dbReference>
<feature type="domain" description="Nudix hydrolase" evidence="5">
    <location>
        <begin position="1"/>
        <end position="136"/>
    </location>
</feature>
<proteinExistence type="predicted"/>
<dbReference type="Proteomes" id="UP001596915">
    <property type="component" value="Unassembled WGS sequence"/>
</dbReference>
<dbReference type="Pfam" id="PF00293">
    <property type="entry name" value="NUDIX"/>
    <property type="match status" value="1"/>
</dbReference>
<dbReference type="PROSITE" id="PS51462">
    <property type="entry name" value="NUDIX"/>
    <property type="match status" value="1"/>
</dbReference>
<keyword evidence="7" id="KW-1185">Reference proteome</keyword>
<dbReference type="PANTHER" id="PTHR43046:SF12">
    <property type="entry name" value="GDP-MANNOSE MANNOSYL HYDROLASE"/>
    <property type="match status" value="1"/>
</dbReference>
<evidence type="ECO:0000256" key="4">
    <source>
        <dbReference type="SAM" id="MobiDB-lite"/>
    </source>
</evidence>
<feature type="compositionally biased region" description="Basic and acidic residues" evidence="4">
    <location>
        <begin position="150"/>
        <end position="159"/>
    </location>
</feature>
<protein>
    <submittedName>
        <fullName evidence="6">NUDIX hydrolase</fullName>
    </submittedName>
</protein>
<evidence type="ECO:0000313" key="6">
    <source>
        <dbReference type="EMBL" id="MFD0627228.1"/>
    </source>
</evidence>
<evidence type="ECO:0000256" key="1">
    <source>
        <dbReference type="ARBA" id="ARBA00001946"/>
    </source>
</evidence>
<feature type="region of interest" description="Disordered" evidence="4">
    <location>
        <begin position="149"/>
        <end position="187"/>
    </location>
</feature>
<dbReference type="InterPro" id="IPR000086">
    <property type="entry name" value="NUDIX_hydrolase_dom"/>
</dbReference>
<keyword evidence="3" id="KW-0460">Magnesium</keyword>
<dbReference type="SUPFAM" id="SSF55811">
    <property type="entry name" value="Nudix"/>
    <property type="match status" value="1"/>
</dbReference>
<dbReference type="GO" id="GO:0016787">
    <property type="term" value="F:hydrolase activity"/>
    <property type="evidence" value="ECO:0007669"/>
    <property type="project" value="UniProtKB-KW"/>
</dbReference>
<comment type="caution">
    <text evidence="6">The sequence shown here is derived from an EMBL/GenBank/DDBJ whole genome shotgun (WGS) entry which is preliminary data.</text>
</comment>
<keyword evidence="2 6" id="KW-0378">Hydrolase</keyword>
<sequence length="187" mass="20652">MLLIDGYERLLLFCGRDPRRDGARWWFTVGGGVEDGEDYVRAALREVREETALSLPAGRLGPVVWTRNTLFGVDGQGFDQYEEYRVARVTAAEVTAMRVGTDEARYGHRWWTVDELAATRETVWPKGMGDLLPPLLGWQEPGPWTPLHLGDFDVDKDNEGGAGPGSCQGPHRPVQVSRRSAPGSGSA</sequence>